<dbReference type="InterPro" id="IPR002035">
    <property type="entry name" value="VWF_A"/>
</dbReference>
<dbReference type="CDD" id="cd03143">
    <property type="entry name" value="A4_beta-galactosidase_middle_domain"/>
    <property type="match status" value="1"/>
</dbReference>
<dbReference type="SUPFAM" id="SSF53300">
    <property type="entry name" value="vWA-like"/>
    <property type="match status" value="1"/>
</dbReference>
<dbReference type="EMBL" id="CP036274">
    <property type="protein sequence ID" value="QDU28402.1"/>
    <property type="molecule type" value="Genomic_DNA"/>
</dbReference>
<dbReference type="InterPro" id="IPR013783">
    <property type="entry name" value="Ig-like_fold"/>
</dbReference>
<dbReference type="Proteomes" id="UP000315017">
    <property type="component" value="Chromosome"/>
</dbReference>
<proteinExistence type="predicted"/>
<evidence type="ECO:0000313" key="3">
    <source>
        <dbReference type="EMBL" id="QDU28402.1"/>
    </source>
</evidence>
<keyword evidence="1" id="KW-0472">Membrane</keyword>
<evidence type="ECO:0000259" key="2">
    <source>
        <dbReference type="SMART" id="SM00327"/>
    </source>
</evidence>
<name>A0A517YE26_9BACT</name>
<dbReference type="InterPro" id="IPR036465">
    <property type="entry name" value="vWFA_dom_sf"/>
</dbReference>
<dbReference type="NCBIfam" id="TIGR02226">
    <property type="entry name" value="two_anch"/>
    <property type="match status" value="1"/>
</dbReference>
<dbReference type="Gene3D" id="3.40.50.880">
    <property type="match status" value="1"/>
</dbReference>
<evidence type="ECO:0000256" key="1">
    <source>
        <dbReference type="SAM" id="Phobius"/>
    </source>
</evidence>
<dbReference type="Pfam" id="PF13519">
    <property type="entry name" value="VWA_2"/>
    <property type="match status" value="1"/>
</dbReference>
<gene>
    <name evidence="3" type="ORF">ETAA8_35020</name>
</gene>
<dbReference type="SUPFAM" id="SSF52317">
    <property type="entry name" value="Class I glutamine amidotransferase-like"/>
    <property type="match status" value="1"/>
</dbReference>
<protein>
    <recommendedName>
        <fullName evidence="2">VWFA domain-containing protein</fullName>
    </recommendedName>
</protein>
<dbReference type="OrthoDB" id="251556at2"/>
<keyword evidence="4" id="KW-1185">Reference proteome</keyword>
<organism evidence="3 4">
    <name type="scientific">Anatilimnocola aggregata</name>
    <dbReference type="NCBI Taxonomy" id="2528021"/>
    <lineage>
        <taxon>Bacteria</taxon>
        <taxon>Pseudomonadati</taxon>
        <taxon>Planctomycetota</taxon>
        <taxon>Planctomycetia</taxon>
        <taxon>Pirellulales</taxon>
        <taxon>Pirellulaceae</taxon>
        <taxon>Anatilimnocola</taxon>
    </lineage>
</organism>
<feature type="transmembrane region" description="Helical" evidence="1">
    <location>
        <begin position="12"/>
        <end position="33"/>
    </location>
</feature>
<dbReference type="InterPro" id="IPR024163">
    <property type="entry name" value="Aerotolerance_reg_N"/>
</dbReference>
<sequence>MFSPHLLAIWQLGSGVMLWWAAAAALPLLIHLWTRRQFRETKWAAMTFLLAAMQKHSRRIRLEQWLLLALRVAIPLVFALALANPQQVGSAIWNTLTGQGRTDRGHCLLVIDGSFSMDFRAAGVSRFDEARRLASEMIDQNPQGTGYSLLLMGQPTQTIIGDPAFEDNDVKQELAGLSLTHGGASLLSTLTAIEQALAEAEKKYGVLPQRRVVFFTDLGKTTWGEVSSPECLQRFAALQQKGISCSLVDVGQAGADNSAITELVSESPWITIQDPTTFRVDLSNERAAGASSSAPQRMIVALYVDGQRVAEQRVDLPAGGRASVPFVQRVETAGEHVIEAVLLDDQLPVDNHRWRWINVRRALSVLCIEGRHGEADHLLLALRPQQNEAARIEVRRATESELIEGDLSKYDIVALCNVGRFSQNEGQALRQYVERGGNLLVLLGDQVQPASYNEILAAAKPLLPAKIGELQRGNDLRIDPLQYRHPLVAAFRGHQRSGLLTTPVWTFHQLQPLPGANAALALSTGDPVLLERSFGRGRCLLLGIASSPLSLDRTVDPPRPWSTLSTWPSFPPLIQEAAAFVAASKDRDRTAEVGQPIEGEFAGTLPRPIVILRKPNYGATAGSEDRLAVTDEQGRTRWVVPGQTRSGKYEIHSPAEGEPLLASFVVNPDTRESNLERVALEQLPETLRATAATESTATAGQFGPPKTWFRELLLGVFGLLLTESIVAWHLGRGVR</sequence>
<dbReference type="RefSeq" id="WP_145090631.1">
    <property type="nucleotide sequence ID" value="NZ_CP036274.1"/>
</dbReference>
<dbReference type="Pfam" id="PF07584">
    <property type="entry name" value="BatA"/>
    <property type="match status" value="1"/>
</dbReference>
<dbReference type="Gene3D" id="2.60.40.10">
    <property type="entry name" value="Immunoglobulins"/>
    <property type="match status" value="1"/>
</dbReference>
<dbReference type="PANTHER" id="PTHR37464:SF1">
    <property type="entry name" value="BLL2463 PROTEIN"/>
    <property type="match status" value="1"/>
</dbReference>
<dbReference type="Gene3D" id="3.40.50.410">
    <property type="entry name" value="von Willebrand factor, type A domain"/>
    <property type="match status" value="1"/>
</dbReference>
<feature type="domain" description="VWFA" evidence="2">
    <location>
        <begin position="104"/>
        <end position="294"/>
    </location>
</feature>
<reference evidence="3 4" key="1">
    <citation type="submission" date="2019-02" db="EMBL/GenBank/DDBJ databases">
        <title>Deep-cultivation of Planctomycetes and their phenomic and genomic characterization uncovers novel biology.</title>
        <authorList>
            <person name="Wiegand S."/>
            <person name="Jogler M."/>
            <person name="Boedeker C."/>
            <person name="Pinto D."/>
            <person name="Vollmers J."/>
            <person name="Rivas-Marin E."/>
            <person name="Kohn T."/>
            <person name="Peeters S.H."/>
            <person name="Heuer A."/>
            <person name="Rast P."/>
            <person name="Oberbeckmann S."/>
            <person name="Bunk B."/>
            <person name="Jeske O."/>
            <person name="Meyerdierks A."/>
            <person name="Storesund J.E."/>
            <person name="Kallscheuer N."/>
            <person name="Luecker S."/>
            <person name="Lage O.M."/>
            <person name="Pohl T."/>
            <person name="Merkel B.J."/>
            <person name="Hornburger P."/>
            <person name="Mueller R.-W."/>
            <person name="Bruemmer F."/>
            <person name="Labrenz M."/>
            <person name="Spormann A.M."/>
            <person name="Op den Camp H."/>
            <person name="Overmann J."/>
            <person name="Amann R."/>
            <person name="Jetten M.S.M."/>
            <person name="Mascher T."/>
            <person name="Medema M.H."/>
            <person name="Devos D.P."/>
            <person name="Kaster A.-K."/>
            <person name="Ovreas L."/>
            <person name="Rohde M."/>
            <person name="Galperin M.Y."/>
            <person name="Jogler C."/>
        </authorList>
    </citation>
    <scope>NUCLEOTIDE SEQUENCE [LARGE SCALE GENOMIC DNA]</scope>
    <source>
        <strain evidence="3 4">ETA_A8</strain>
    </source>
</reference>
<dbReference type="KEGG" id="aagg:ETAA8_35020"/>
<accession>A0A517YE26</accession>
<dbReference type="SMART" id="SM00327">
    <property type="entry name" value="VWA"/>
    <property type="match status" value="1"/>
</dbReference>
<dbReference type="CDD" id="cd00198">
    <property type="entry name" value="vWFA"/>
    <property type="match status" value="1"/>
</dbReference>
<dbReference type="PANTHER" id="PTHR37464">
    <property type="entry name" value="BLL2463 PROTEIN"/>
    <property type="match status" value="1"/>
</dbReference>
<dbReference type="InterPro" id="IPR011933">
    <property type="entry name" value="Double_TM_dom"/>
</dbReference>
<dbReference type="InterPro" id="IPR029062">
    <property type="entry name" value="Class_I_gatase-like"/>
</dbReference>
<feature type="transmembrane region" description="Helical" evidence="1">
    <location>
        <begin position="65"/>
        <end position="83"/>
    </location>
</feature>
<dbReference type="AlphaFoldDB" id="A0A517YE26"/>
<keyword evidence="1" id="KW-1133">Transmembrane helix</keyword>
<evidence type="ECO:0000313" key="4">
    <source>
        <dbReference type="Proteomes" id="UP000315017"/>
    </source>
</evidence>
<keyword evidence="1" id="KW-0812">Transmembrane</keyword>